<dbReference type="Proteomes" id="UP000198891">
    <property type="component" value="Unassembled WGS sequence"/>
</dbReference>
<feature type="transmembrane region" description="Helical" evidence="3">
    <location>
        <begin position="136"/>
        <end position="159"/>
    </location>
</feature>
<name>A0A1H3TCB1_9MICO</name>
<dbReference type="AlphaFoldDB" id="A0A1H3TCB1"/>
<gene>
    <name evidence="4" type="ORF">SAMN05216554_4069</name>
</gene>
<keyword evidence="2" id="KW-0813">Transport</keyword>
<dbReference type="PANTHER" id="PTHR34295">
    <property type="entry name" value="BIOTIN TRANSPORTER BIOY"/>
    <property type="match status" value="1"/>
</dbReference>
<sequence length="210" mass="21342">MSIAAPIRRPVLADLVGRPSTRARALAVDAGLVLAGVALVALLAKVSFFIGPIPITGQTLGVIVVGAALGARRGAVAMTTYMLLGLAGAPVFAGALAGPAYVLMPSFGFVLGFIPAAFLAGWVAERAWDRKPVLAFVGFVGASIIPFLIGVPYMALILAAVMGQPVTVAGVLEAGVWPFIVPGLIKAAAAALIVPGAWLVARAADRTKKH</sequence>
<comment type="subcellular location">
    <subcellularLocation>
        <location evidence="2">Cell membrane</location>
        <topology evidence="2">Multi-pass membrane protein</topology>
    </subcellularLocation>
</comment>
<evidence type="ECO:0000313" key="4">
    <source>
        <dbReference type="EMBL" id="SDZ47886.1"/>
    </source>
</evidence>
<dbReference type="STRING" id="381665.SAMN05216554_4069"/>
<reference evidence="4 5" key="1">
    <citation type="submission" date="2016-10" db="EMBL/GenBank/DDBJ databases">
        <authorList>
            <person name="de Groot N.N."/>
        </authorList>
    </citation>
    <scope>NUCLEOTIDE SEQUENCE [LARGE SCALE GENOMIC DNA]</scope>
    <source>
        <strain evidence="4 5">CGMCC 4.3491</strain>
    </source>
</reference>
<evidence type="ECO:0000256" key="2">
    <source>
        <dbReference type="PIRNR" id="PIRNR016661"/>
    </source>
</evidence>
<keyword evidence="5" id="KW-1185">Reference proteome</keyword>
<dbReference type="PANTHER" id="PTHR34295:SF1">
    <property type="entry name" value="BIOTIN TRANSPORTER BIOY"/>
    <property type="match status" value="1"/>
</dbReference>
<keyword evidence="3" id="KW-0812">Transmembrane</keyword>
<feature type="transmembrane region" description="Helical" evidence="3">
    <location>
        <begin position="179"/>
        <end position="201"/>
    </location>
</feature>
<evidence type="ECO:0000256" key="3">
    <source>
        <dbReference type="SAM" id="Phobius"/>
    </source>
</evidence>
<keyword evidence="3" id="KW-1133">Transmembrane helix</keyword>
<dbReference type="GO" id="GO:0005886">
    <property type="term" value="C:plasma membrane"/>
    <property type="evidence" value="ECO:0007669"/>
    <property type="project" value="UniProtKB-SubCell"/>
</dbReference>
<feature type="transmembrane region" description="Helical" evidence="3">
    <location>
        <begin position="49"/>
        <end position="69"/>
    </location>
</feature>
<comment type="similarity">
    <text evidence="1 2">Belongs to the BioY family.</text>
</comment>
<proteinExistence type="inferred from homology"/>
<dbReference type="GO" id="GO:0015225">
    <property type="term" value="F:biotin transmembrane transporter activity"/>
    <property type="evidence" value="ECO:0007669"/>
    <property type="project" value="UniProtKB-UniRule"/>
</dbReference>
<feature type="transmembrane region" description="Helical" evidence="3">
    <location>
        <begin position="107"/>
        <end position="124"/>
    </location>
</feature>
<evidence type="ECO:0000256" key="1">
    <source>
        <dbReference type="ARBA" id="ARBA00010692"/>
    </source>
</evidence>
<dbReference type="Gene3D" id="1.10.1760.20">
    <property type="match status" value="1"/>
</dbReference>
<evidence type="ECO:0000313" key="5">
    <source>
        <dbReference type="Proteomes" id="UP000198891"/>
    </source>
</evidence>
<organism evidence="4 5">
    <name type="scientific">Herbiconiux ginsengi</name>
    <dbReference type="NCBI Taxonomy" id="381665"/>
    <lineage>
        <taxon>Bacteria</taxon>
        <taxon>Bacillati</taxon>
        <taxon>Actinomycetota</taxon>
        <taxon>Actinomycetes</taxon>
        <taxon>Micrococcales</taxon>
        <taxon>Microbacteriaceae</taxon>
        <taxon>Herbiconiux</taxon>
    </lineage>
</organism>
<protein>
    <recommendedName>
        <fullName evidence="2">Biotin transporter</fullName>
    </recommendedName>
</protein>
<dbReference type="Pfam" id="PF02632">
    <property type="entry name" value="BioY"/>
    <property type="match status" value="1"/>
</dbReference>
<dbReference type="OrthoDB" id="1496139at2"/>
<dbReference type="InterPro" id="IPR003784">
    <property type="entry name" value="BioY"/>
</dbReference>
<accession>A0A1H3TCB1</accession>
<feature type="transmembrane region" description="Helical" evidence="3">
    <location>
        <begin position="25"/>
        <end position="43"/>
    </location>
</feature>
<dbReference type="RefSeq" id="WP_092557285.1">
    <property type="nucleotide sequence ID" value="NZ_FNPZ01000005.1"/>
</dbReference>
<dbReference type="PIRSF" id="PIRSF016661">
    <property type="entry name" value="BioY"/>
    <property type="match status" value="1"/>
</dbReference>
<keyword evidence="2" id="KW-1003">Cell membrane</keyword>
<keyword evidence="2 3" id="KW-0472">Membrane</keyword>
<dbReference type="EMBL" id="FNPZ01000005">
    <property type="protein sequence ID" value="SDZ47886.1"/>
    <property type="molecule type" value="Genomic_DNA"/>
</dbReference>
<feature type="transmembrane region" description="Helical" evidence="3">
    <location>
        <begin position="81"/>
        <end position="101"/>
    </location>
</feature>